<dbReference type="EMBL" id="RXIR01000009">
    <property type="protein sequence ID" value="TVS28770.1"/>
    <property type="molecule type" value="Genomic_DNA"/>
</dbReference>
<comment type="caution">
    <text evidence="2">The sequence shown here is derived from an EMBL/GenBank/DDBJ whole genome shotgun (WGS) entry which is preliminary data.</text>
</comment>
<dbReference type="InterPro" id="IPR029063">
    <property type="entry name" value="SAM-dependent_MTases_sf"/>
</dbReference>
<dbReference type="SUPFAM" id="SSF53335">
    <property type="entry name" value="S-adenosyl-L-methionine-dependent methyltransferases"/>
    <property type="match status" value="1"/>
</dbReference>
<dbReference type="Pfam" id="PF18096">
    <property type="entry name" value="Thump_like"/>
    <property type="match status" value="1"/>
</dbReference>
<gene>
    <name evidence="2" type="ORF">EKI59_05415</name>
</gene>
<dbReference type="GO" id="GO:0032259">
    <property type="term" value="P:methylation"/>
    <property type="evidence" value="ECO:0007669"/>
    <property type="project" value="UniProtKB-KW"/>
</dbReference>
<proteinExistence type="predicted"/>
<sequence>MSFNLTEVAFLAAHADEIDEIAAEVALTKASVFGDRALLASRFGDNARAVMELIGARRSAAGKLPAGWLTDLDAAQQATPAPVANVRAQRIADSGARVVHDVTCSVGTEAPAFAGMDWLGSDIDPVRLSMARYNLGAGAWLARADALAPVARGAVIVADPARRAGGRRITDPAQLVPPLPELLDVYQGSEMAVKCAPGIDYSAWEGLVSVVSVDGAVKEACLYTPGLAGGHTREAVVLRSDGFSETVTSGESDDVPVGAPGAFVIEPDGAIIRAGLVRHWGARYGLRMLDEHIAFLSGDRIPPGYSGFRVLDAVPVRQLKAALSGYGAGGVEILVRGVDVDPDQLRGRLKLKGGRQMGVVIARVGKSTVAYVCEARQWGQRPSA</sequence>
<dbReference type="Gene3D" id="3.40.50.150">
    <property type="entry name" value="Vaccinia Virus protein VP39"/>
    <property type="match status" value="1"/>
</dbReference>
<dbReference type="OrthoDB" id="9810570at2"/>
<evidence type="ECO:0000313" key="2">
    <source>
        <dbReference type="EMBL" id="TVS28770.1"/>
    </source>
</evidence>
<organism evidence="2 3">
    <name type="scientific">Corynebacterium sanguinis</name>
    <dbReference type="NCBI Taxonomy" id="2594913"/>
    <lineage>
        <taxon>Bacteria</taxon>
        <taxon>Bacillati</taxon>
        <taxon>Actinomycetota</taxon>
        <taxon>Actinomycetes</taxon>
        <taxon>Mycobacteriales</taxon>
        <taxon>Corynebacteriaceae</taxon>
        <taxon>Corynebacterium</taxon>
    </lineage>
</organism>
<dbReference type="Proteomes" id="UP000336646">
    <property type="component" value="Unassembled WGS sequence"/>
</dbReference>
<dbReference type="GO" id="GO:0008168">
    <property type="term" value="F:methyltransferase activity"/>
    <property type="evidence" value="ECO:0007669"/>
    <property type="project" value="UniProtKB-KW"/>
</dbReference>
<protein>
    <submittedName>
        <fullName evidence="2">SAM-dependent methyltransferase</fullName>
    </submittedName>
</protein>
<evidence type="ECO:0000259" key="1">
    <source>
        <dbReference type="Pfam" id="PF18096"/>
    </source>
</evidence>
<name>A0A6C1TXY8_9CORY</name>
<dbReference type="RefSeq" id="WP_144773026.1">
    <property type="nucleotide sequence ID" value="NZ_JALXMP010000009.1"/>
</dbReference>
<accession>A0A6C1TXY8</accession>
<keyword evidence="2" id="KW-0808">Transferase</keyword>
<keyword evidence="2" id="KW-0489">Methyltransferase</keyword>
<reference evidence="2 3" key="1">
    <citation type="submission" date="2018-12" db="EMBL/GenBank/DDBJ databases">
        <title>Corynebacterium sanguinis sp. nov., a clinically-associated and environmental corynebacterium.</title>
        <authorList>
            <person name="Gonzales-Siles L."/>
            <person name="Jaen-Luchoro D."/>
            <person name="Cardew S."/>
            <person name="Inganas E."/>
            <person name="Ohlen M."/>
            <person name="Jensie-Markopolous S."/>
            <person name="Pinyeiro-Iglesias B."/>
            <person name="Molin K."/>
            <person name="Skovbjerg S."/>
            <person name="Svensson-Stadler L."/>
            <person name="Funke G."/>
            <person name="Moore E.R.B."/>
        </authorList>
    </citation>
    <scope>NUCLEOTIDE SEQUENCE [LARGE SCALE GENOMIC DNA]</scope>
    <source>
        <strain evidence="2 3">58734</strain>
    </source>
</reference>
<dbReference type="AlphaFoldDB" id="A0A6C1TXY8"/>
<feature type="domain" description="THUMP-like" evidence="1">
    <location>
        <begin position="307"/>
        <end position="374"/>
    </location>
</feature>
<evidence type="ECO:0000313" key="3">
    <source>
        <dbReference type="Proteomes" id="UP000336646"/>
    </source>
</evidence>
<dbReference type="InterPro" id="IPR041497">
    <property type="entry name" value="Thump-like"/>
</dbReference>